<keyword evidence="3" id="KW-0378">Hydrolase</keyword>
<evidence type="ECO:0000256" key="3">
    <source>
        <dbReference type="ARBA" id="ARBA00022801"/>
    </source>
</evidence>
<keyword evidence="1" id="KW-1188">Viral release from host cell</keyword>
<evidence type="ECO:0000256" key="1">
    <source>
        <dbReference type="ARBA" id="ARBA00022612"/>
    </source>
</evidence>
<dbReference type="InterPro" id="IPR006433">
    <property type="entry name" value="Prohead_protease"/>
</dbReference>
<dbReference type="GO" id="GO:0006508">
    <property type="term" value="P:proteolysis"/>
    <property type="evidence" value="ECO:0007669"/>
    <property type="project" value="UniProtKB-KW"/>
</dbReference>
<dbReference type="Pfam" id="PF04586">
    <property type="entry name" value="Peptidase_S78"/>
    <property type="match status" value="1"/>
</dbReference>
<evidence type="ECO:0000313" key="5">
    <source>
        <dbReference type="EMBL" id="MDT8900392.1"/>
    </source>
</evidence>
<comment type="caution">
    <text evidence="5">The sequence shown here is derived from an EMBL/GenBank/DDBJ whole genome shotgun (WGS) entry which is preliminary data.</text>
</comment>
<keyword evidence="2 5" id="KW-0645">Protease</keyword>
<accession>A0ABU3NW57</accession>
<feature type="domain" description="Prohead serine protease" evidence="4">
    <location>
        <begin position="20"/>
        <end position="171"/>
    </location>
</feature>
<sequence length="349" mass="39156">MGEKRKKEMRLAEMRAIPQTEEQQDMIVDGYAIVFEQPTILWTDPDTGKEYKEIISRGALDGVDLSDVPFKYNHSDSLMIMARSRNKTLTLTPDDYGLRVSAILAPTTAGKDLYTLIQRGDINKMSFAFYVADDEYDRNTSTRRINKFAAIGDVSAVDAPAYEQTTLSARSYCEGRKAADELLEKEQQAAEKKKLLFQKYFESHRAIPYVKTGTVDEPWDGAKMRANLKAGPDVKADYYRQAFAWVDQDANPDAKGSYKFIHHDVSDGGAIGPANIKGCQTGIAVLNGSMGGSKIPDEDRQGVYEHLAAHLRDAKVEPDELRSTGNCNNEDEDMNMDLRRKLLIIKTYL</sequence>
<keyword evidence="6" id="KW-1185">Reference proteome</keyword>
<evidence type="ECO:0000313" key="6">
    <source>
        <dbReference type="Proteomes" id="UP001254848"/>
    </source>
</evidence>
<name>A0ABU3NW57_9FIRM</name>
<protein>
    <submittedName>
        <fullName evidence="5">HK97 family phage prohead protease</fullName>
    </submittedName>
</protein>
<dbReference type="NCBIfam" id="TIGR01543">
    <property type="entry name" value="proheadase_HK97"/>
    <property type="match status" value="1"/>
</dbReference>
<dbReference type="EMBL" id="JAUOZS010000001">
    <property type="protein sequence ID" value="MDT8900392.1"/>
    <property type="molecule type" value="Genomic_DNA"/>
</dbReference>
<organism evidence="5 6">
    <name type="scientific">Anaeroselena agilis</name>
    <dbReference type="NCBI Taxonomy" id="3063788"/>
    <lineage>
        <taxon>Bacteria</taxon>
        <taxon>Bacillati</taxon>
        <taxon>Bacillota</taxon>
        <taxon>Negativicutes</taxon>
        <taxon>Acetonemataceae</taxon>
        <taxon>Anaeroselena</taxon>
    </lineage>
</organism>
<dbReference type="RefSeq" id="WP_413778939.1">
    <property type="nucleotide sequence ID" value="NZ_JAUOZS010000001.1"/>
</dbReference>
<reference evidence="5 6" key="1">
    <citation type="submission" date="2023-07" db="EMBL/GenBank/DDBJ databases">
        <title>The novel representative of Negativicutes class, Anaeroselena agilis gen. nov. sp. nov.</title>
        <authorList>
            <person name="Prokofeva M.I."/>
            <person name="Elcheninov A.G."/>
            <person name="Klyukina A."/>
            <person name="Kublanov I.V."/>
            <person name="Frolov E.N."/>
            <person name="Podosokorskaya O.A."/>
        </authorList>
    </citation>
    <scope>NUCLEOTIDE SEQUENCE [LARGE SCALE GENOMIC DNA]</scope>
    <source>
        <strain evidence="5 6">4137-cl</strain>
    </source>
</reference>
<dbReference type="InterPro" id="IPR054613">
    <property type="entry name" value="Peptidase_S78_dom"/>
</dbReference>
<dbReference type="Proteomes" id="UP001254848">
    <property type="component" value="Unassembled WGS sequence"/>
</dbReference>
<dbReference type="GO" id="GO:0008233">
    <property type="term" value="F:peptidase activity"/>
    <property type="evidence" value="ECO:0007669"/>
    <property type="project" value="UniProtKB-KW"/>
</dbReference>
<evidence type="ECO:0000259" key="4">
    <source>
        <dbReference type="Pfam" id="PF04586"/>
    </source>
</evidence>
<evidence type="ECO:0000256" key="2">
    <source>
        <dbReference type="ARBA" id="ARBA00022670"/>
    </source>
</evidence>
<gene>
    <name evidence="5" type="ORF">Q4T40_03940</name>
</gene>
<proteinExistence type="predicted"/>